<feature type="transmembrane region" description="Helical" evidence="5">
    <location>
        <begin position="336"/>
        <end position="357"/>
    </location>
</feature>
<feature type="transmembrane region" description="Helical" evidence="5">
    <location>
        <begin position="12"/>
        <end position="32"/>
    </location>
</feature>
<protein>
    <submittedName>
        <fullName evidence="6">Divalent metal cation transporter</fullName>
    </submittedName>
</protein>
<evidence type="ECO:0000256" key="1">
    <source>
        <dbReference type="ARBA" id="ARBA00004141"/>
    </source>
</evidence>
<evidence type="ECO:0000313" key="6">
    <source>
        <dbReference type="EMBL" id="MDQ2070243.1"/>
    </source>
</evidence>
<dbReference type="RefSeq" id="WP_306728737.1">
    <property type="nucleotide sequence ID" value="NZ_JAVDDT010000006.1"/>
</dbReference>
<dbReference type="InterPro" id="IPR001046">
    <property type="entry name" value="NRAMP_fam"/>
</dbReference>
<evidence type="ECO:0000256" key="2">
    <source>
        <dbReference type="ARBA" id="ARBA00022692"/>
    </source>
</evidence>
<sequence length="426" mass="45426">MVESSRAGQYAFLKTLGPGLIMAGAAVGVSHLVQATRAGAEYGYLLIGLVLLTCLLKFPFLEFGPRYAAATGESLLDGYRRLGRWAITLYALITFGTMFVILASVTLVTAGLAARIFGPGLSTTVWAALVLAACGLILLLGRFRGLDLSMKLIMAALALITLVAVTLALASPAAQEAAVAAPPLASLWNAAAIGFLLALMGWMPIPLDVAAWHSIWTLERRRQSGHQPSLSHALLDFRIGYIGATLLAVGFLILGAVVMFGSGSRFSDNAVQFSSQFAQLYGSVLGDWSVPVILAAALVVMFSTTLAVSDAYPRVLSALSSFLRPSLVIRAASRRLLYLIFFLAMGVGALSLISLFGKRLTTLIDFATTVSFLSAPVLAWLNYRLVCGEHMPVHARPGRGLRLLSLLGIVFLCAFCAVWLGWRLMA</sequence>
<evidence type="ECO:0000313" key="7">
    <source>
        <dbReference type="Proteomes" id="UP001239019"/>
    </source>
</evidence>
<dbReference type="EMBL" id="JAVDDT010000006">
    <property type="protein sequence ID" value="MDQ2070243.1"/>
    <property type="molecule type" value="Genomic_DNA"/>
</dbReference>
<dbReference type="Proteomes" id="UP001239019">
    <property type="component" value="Unassembled WGS sequence"/>
</dbReference>
<keyword evidence="4 5" id="KW-0472">Membrane</keyword>
<evidence type="ECO:0000256" key="3">
    <source>
        <dbReference type="ARBA" id="ARBA00022989"/>
    </source>
</evidence>
<keyword evidence="3 5" id="KW-1133">Transmembrane helix</keyword>
<dbReference type="Pfam" id="PF01566">
    <property type="entry name" value="Nramp"/>
    <property type="match status" value="1"/>
</dbReference>
<evidence type="ECO:0000256" key="4">
    <source>
        <dbReference type="ARBA" id="ARBA00023136"/>
    </source>
</evidence>
<feature type="transmembrane region" description="Helical" evidence="5">
    <location>
        <begin position="116"/>
        <end position="140"/>
    </location>
</feature>
<proteinExistence type="predicted"/>
<feature type="transmembrane region" description="Helical" evidence="5">
    <location>
        <begin position="190"/>
        <end position="218"/>
    </location>
</feature>
<comment type="caution">
    <text evidence="6">The sequence shown here is derived from an EMBL/GenBank/DDBJ whole genome shotgun (WGS) entry which is preliminary data.</text>
</comment>
<feature type="transmembrane region" description="Helical" evidence="5">
    <location>
        <begin position="152"/>
        <end position="170"/>
    </location>
</feature>
<feature type="transmembrane region" description="Helical" evidence="5">
    <location>
        <begin position="239"/>
        <end position="260"/>
    </location>
</feature>
<feature type="transmembrane region" description="Helical" evidence="5">
    <location>
        <begin position="85"/>
        <end position="110"/>
    </location>
</feature>
<feature type="transmembrane region" description="Helical" evidence="5">
    <location>
        <begin position="292"/>
        <end position="315"/>
    </location>
</feature>
<comment type="subcellular location">
    <subcellularLocation>
        <location evidence="1">Membrane</location>
        <topology evidence="1">Multi-pass membrane protein</topology>
    </subcellularLocation>
</comment>
<organism evidence="6 7">
    <name type="scientific">Natronospira bacteriovora</name>
    <dbReference type="NCBI Taxonomy" id="3069753"/>
    <lineage>
        <taxon>Bacteria</taxon>
        <taxon>Pseudomonadati</taxon>
        <taxon>Pseudomonadota</taxon>
        <taxon>Gammaproteobacteria</taxon>
        <taxon>Natronospirales</taxon>
        <taxon>Natronospiraceae</taxon>
        <taxon>Natronospira</taxon>
    </lineage>
</organism>
<feature type="transmembrane region" description="Helical" evidence="5">
    <location>
        <begin position="44"/>
        <end position="64"/>
    </location>
</feature>
<feature type="transmembrane region" description="Helical" evidence="5">
    <location>
        <begin position="403"/>
        <end position="422"/>
    </location>
</feature>
<feature type="transmembrane region" description="Helical" evidence="5">
    <location>
        <begin position="363"/>
        <end position="383"/>
    </location>
</feature>
<keyword evidence="7" id="KW-1185">Reference proteome</keyword>
<evidence type="ECO:0000256" key="5">
    <source>
        <dbReference type="SAM" id="Phobius"/>
    </source>
</evidence>
<reference evidence="6 7" key="1">
    <citation type="submission" date="2023-08" db="EMBL/GenBank/DDBJ databases">
        <title>Whole-genome sequencing of halo(alkali)philic microorganisms from hypersaline lakes.</title>
        <authorList>
            <person name="Sorokin D.Y."/>
            <person name="Abbas B."/>
            <person name="Merkel A.Y."/>
        </authorList>
    </citation>
    <scope>NUCLEOTIDE SEQUENCE [LARGE SCALE GENOMIC DNA]</scope>
    <source>
        <strain evidence="6 7">AB-CW4</strain>
    </source>
</reference>
<name>A0ABU0W906_9GAMM</name>
<accession>A0ABU0W906</accession>
<gene>
    <name evidence="6" type="ORF">RBH19_10165</name>
</gene>
<keyword evidence="2 5" id="KW-0812">Transmembrane</keyword>